<gene>
    <name evidence="3" type="ORF">H3H39_23430</name>
</gene>
<feature type="domain" description="DUF2059" evidence="2">
    <location>
        <begin position="111"/>
        <end position="163"/>
    </location>
</feature>
<feature type="chain" id="PRO_5030777634" evidence="1">
    <location>
        <begin position="26"/>
        <end position="183"/>
    </location>
</feature>
<sequence length="183" mass="19630">MKKITAVIVTACALFSAAPVAFAQAAPDPVAMAAAQDLFASMNYRSVMVGLMQQISQGIGQSMRASAEAAIKNDARIPPAKKQQALDKMNAELPGVVKTMQATLNDPTLIDEMLAATVPIYARNFTADELVQMAAFYHTPVGTKMLALMPKLTAEGMQMGQQIVLRRIGPMMQKLTQGDKTTN</sequence>
<accession>A0A7W2IMS8</accession>
<dbReference type="EMBL" id="JACEZU010000014">
    <property type="protein sequence ID" value="MBA5690003.1"/>
    <property type="molecule type" value="Genomic_DNA"/>
</dbReference>
<reference evidence="3 4" key="1">
    <citation type="submission" date="2020-07" db="EMBL/GenBank/DDBJ databases">
        <title>Novel species isolated from subtropical streams in China.</title>
        <authorList>
            <person name="Lu H."/>
        </authorList>
    </citation>
    <scope>NUCLEOTIDE SEQUENCE [LARGE SCALE GENOMIC DNA]</scope>
    <source>
        <strain evidence="3 4">LX47W</strain>
    </source>
</reference>
<comment type="caution">
    <text evidence="3">The sequence shown here is derived from an EMBL/GenBank/DDBJ whole genome shotgun (WGS) entry which is preliminary data.</text>
</comment>
<dbReference type="InterPro" id="IPR018637">
    <property type="entry name" value="DUF2059"/>
</dbReference>
<evidence type="ECO:0000313" key="4">
    <source>
        <dbReference type="Proteomes" id="UP000573499"/>
    </source>
</evidence>
<proteinExistence type="predicted"/>
<dbReference type="Proteomes" id="UP000573499">
    <property type="component" value="Unassembled WGS sequence"/>
</dbReference>
<organism evidence="3 4">
    <name type="scientific">Rugamonas apoptosis</name>
    <dbReference type="NCBI Taxonomy" id="2758570"/>
    <lineage>
        <taxon>Bacteria</taxon>
        <taxon>Pseudomonadati</taxon>
        <taxon>Pseudomonadota</taxon>
        <taxon>Betaproteobacteria</taxon>
        <taxon>Burkholderiales</taxon>
        <taxon>Oxalobacteraceae</taxon>
        <taxon>Telluria group</taxon>
        <taxon>Rugamonas</taxon>
    </lineage>
</organism>
<evidence type="ECO:0000313" key="3">
    <source>
        <dbReference type="EMBL" id="MBA5690003.1"/>
    </source>
</evidence>
<keyword evidence="4" id="KW-1185">Reference proteome</keyword>
<dbReference type="RefSeq" id="WP_182156807.1">
    <property type="nucleotide sequence ID" value="NZ_JACEZU010000014.1"/>
</dbReference>
<evidence type="ECO:0000256" key="1">
    <source>
        <dbReference type="SAM" id="SignalP"/>
    </source>
</evidence>
<name>A0A7W2IMS8_9BURK</name>
<dbReference type="Pfam" id="PF09832">
    <property type="entry name" value="DUF2059"/>
    <property type="match status" value="1"/>
</dbReference>
<evidence type="ECO:0000259" key="2">
    <source>
        <dbReference type="Pfam" id="PF09832"/>
    </source>
</evidence>
<feature type="signal peptide" evidence="1">
    <location>
        <begin position="1"/>
        <end position="25"/>
    </location>
</feature>
<protein>
    <submittedName>
        <fullName evidence="3">DUF2059 domain-containing protein</fullName>
    </submittedName>
</protein>
<keyword evidence="1" id="KW-0732">Signal</keyword>
<dbReference type="AlphaFoldDB" id="A0A7W2IMS8"/>